<dbReference type="STRING" id="1147741.A0A0R3RMI2"/>
<dbReference type="WBParaSite" id="EEL_0000269201-mRNA-1">
    <property type="protein sequence ID" value="EEL_0000269201-mRNA-1"/>
    <property type="gene ID" value="EEL_0000269201"/>
</dbReference>
<organism evidence="2 3">
    <name type="scientific">Elaeophora elaphi</name>
    <dbReference type="NCBI Taxonomy" id="1147741"/>
    <lineage>
        <taxon>Eukaryota</taxon>
        <taxon>Metazoa</taxon>
        <taxon>Ecdysozoa</taxon>
        <taxon>Nematoda</taxon>
        <taxon>Chromadorea</taxon>
        <taxon>Rhabditida</taxon>
        <taxon>Spirurina</taxon>
        <taxon>Spiruromorpha</taxon>
        <taxon>Filarioidea</taxon>
        <taxon>Onchocercidae</taxon>
        <taxon>Elaeophora</taxon>
    </lineage>
</organism>
<proteinExistence type="predicted"/>
<accession>A0A0R3RMI2</accession>
<evidence type="ECO:0000313" key="2">
    <source>
        <dbReference type="Proteomes" id="UP000050640"/>
    </source>
</evidence>
<evidence type="ECO:0000256" key="1">
    <source>
        <dbReference type="SAM" id="MobiDB-lite"/>
    </source>
</evidence>
<keyword evidence="2" id="KW-1185">Reference proteome</keyword>
<feature type="compositionally biased region" description="Acidic residues" evidence="1">
    <location>
        <begin position="478"/>
        <end position="511"/>
    </location>
</feature>
<dbReference type="AlphaFoldDB" id="A0A0R3RMI2"/>
<protein>
    <submittedName>
        <fullName evidence="3">CBM21 domain-containing protein</fullName>
    </submittedName>
</protein>
<dbReference type="Proteomes" id="UP000050640">
    <property type="component" value="Unplaced"/>
</dbReference>
<reference evidence="3" key="1">
    <citation type="submission" date="2017-02" db="UniProtKB">
        <authorList>
            <consortium name="WormBaseParasite"/>
        </authorList>
    </citation>
    <scope>IDENTIFICATION</scope>
</reference>
<name>A0A0R3RMI2_9BILA</name>
<evidence type="ECO:0000313" key="3">
    <source>
        <dbReference type="WBParaSite" id="EEL_0000269201-mRNA-1"/>
    </source>
</evidence>
<sequence length="631" mass="72097">MDFESDDDDLDQARSSPFTCCWSAPEFIADNEQHTSEELSSSEEACFAEQNVTNEKFEHAPLHCADLSEYDEPMRTSILDFSGPVSLEVSNSARLKLLQNETCPRAISENDSLCMYDASPSPHREDEGINFVDELLEAERTINKWTPEALLNFAKETFRENSETDQQSRENHNVTSTAMNISKSLGSLDLWETEMGWITRVPSPMDHSGIIMRQSISCHDHMITSSVDCVIQNHYNRCSSPGCRKYALKPEVMKQSLLNSGSDTSDDEWIRCADDVALEDVHGNDRLRREIYTQVTVPLFPTSRNDSSNNSYITDQSINTNQEHISDSHIDDNKQIKNDINEEIMKHKCPTTLLNVLKKLIDDENIKKGNDEVDNRNHDEFLSYQEKDQYPVLVDVALPRRSYSLNTLDQIPETLIDFEKERFLFITKMIANTDDEHHFADIRDLSAFKQDAIYYRSMIDKNDIEYESGGSVNNGNDNNDDDEDGDDGDDDDGDDDEGDDNDNNDDDDDDDILVDQMLSVKRNELPNFYEFTFDVKNSNRNDSAMKLSSSMDRSAILCPFIEKHKPDNNNQITEGSQSTVTLWDNCCEYAQQINEIARIWLQKSSETSNIDEIITDQTALAIYPNSLVHFF</sequence>
<feature type="region of interest" description="Disordered" evidence="1">
    <location>
        <begin position="466"/>
        <end position="511"/>
    </location>
</feature>